<dbReference type="Gene3D" id="3.40.50.300">
    <property type="entry name" value="P-loop containing nucleotide triphosphate hydrolases"/>
    <property type="match status" value="1"/>
</dbReference>
<evidence type="ECO:0000256" key="1">
    <source>
        <dbReference type="ARBA" id="ARBA00022723"/>
    </source>
</evidence>
<feature type="repeat" description="ANK" evidence="5">
    <location>
        <begin position="657"/>
        <end position="689"/>
    </location>
</feature>
<dbReference type="PRINTS" id="PR01415">
    <property type="entry name" value="ANKYRIN"/>
</dbReference>
<dbReference type="Pfam" id="PF22939">
    <property type="entry name" value="WHD_GPIID"/>
    <property type="match status" value="1"/>
</dbReference>
<keyword evidence="2" id="KW-0677">Repeat</keyword>
<feature type="repeat" description="ANK" evidence="5">
    <location>
        <begin position="492"/>
        <end position="524"/>
    </location>
</feature>
<dbReference type="InterPro" id="IPR002110">
    <property type="entry name" value="Ankyrin_rpt"/>
</dbReference>
<dbReference type="InterPro" id="IPR036770">
    <property type="entry name" value="Ankyrin_rpt-contain_sf"/>
</dbReference>
<dbReference type="InterPro" id="IPR027417">
    <property type="entry name" value="P-loop_NTPase"/>
</dbReference>
<evidence type="ECO:0000256" key="4">
    <source>
        <dbReference type="ARBA" id="ARBA00022833"/>
    </source>
</evidence>
<dbReference type="InterPro" id="IPR056884">
    <property type="entry name" value="NPHP3-like_N"/>
</dbReference>
<dbReference type="PANTHER" id="PTHR24133:SF40">
    <property type="entry name" value="ANKYRIN REPEAT DOMAIN 44"/>
    <property type="match status" value="1"/>
</dbReference>
<keyword evidence="3 6" id="KW-0863">Zinc-finger</keyword>
<dbReference type="SUPFAM" id="SSF57850">
    <property type="entry name" value="RING/U-box"/>
    <property type="match status" value="1"/>
</dbReference>
<dbReference type="Pfam" id="PF24883">
    <property type="entry name" value="NPHP3_N"/>
    <property type="match status" value="1"/>
</dbReference>
<dbReference type="InterPro" id="IPR052391">
    <property type="entry name" value="E3_Ligase-Neurotoxin"/>
</dbReference>
<feature type="repeat" description="ANK" evidence="5">
    <location>
        <begin position="690"/>
        <end position="722"/>
    </location>
</feature>
<dbReference type="PROSITE" id="PS50135">
    <property type="entry name" value="ZF_ZZ_2"/>
    <property type="match status" value="1"/>
</dbReference>
<keyword evidence="4" id="KW-0862">Zinc</keyword>
<feature type="repeat" description="ANK" evidence="5">
    <location>
        <begin position="525"/>
        <end position="557"/>
    </location>
</feature>
<dbReference type="Gene3D" id="3.30.60.90">
    <property type="match status" value="1"/>
</dbReference>
<evidence type="ECO:0000256" key="5">
    <source>
        <dbReference type="PROSITE-ProRule" id="PRU00023"/>
    </source>
</evidence>
<evidence type="ECO:0000259" key="7">
    <source>
        <dbReference type="PROSITE" id="PS50135"/>
    </source>
</evidence>
<evidence type="ECO:0000313" key="9">
    <source>
        <dbReference type="Proteomes" id="UP001521785"/>
    </source>
</evidence>
<proteinExistence type="predicted"/>
<dbReference type="Proteomes" id="UP001521785">
    <property type="component" value="Unassembled WGS sequence"/>
</dbReference>
<dbReference type="Pfam" id="PF12796">
    <property type="entry name" value="Ank_2"/>
    <property type="match status" value="2"/>
</dbReference>
<keyword evidence="5" id="KW-0040">ANK repeat</keyword>
<protein>
    <recommendedName>
        <fullName evidence="7">ZZ-type domain-containing protein</fullName>
    </recommendedName>
</protein>
<evidence type="ECO:0000256" key="2">
    <source>
        <dbReference type="ARBA" id="ARBA00022737"/>
    </source>
</evidence>
<evidence type="ECO:0000256" key="3">
    <source>
        <dbReference type="ARBA" id="ARBA00022771"/>
    </source>
</evidence>
<dbReference type="SMART" id="SM00248">
    <property type="entry name" value="ANK"/>
    <property type="match status" value="8"/>
</dbReference>
<reference evidence="8 9" key="1">
    <citation type="submission" date="2024-02" db="EMBL/GenBank/DDBJ databases">
        <title>De novo assembly and annotation of 12 fungi associated with fruit tree decline syndrome in Ontario, Canada.</title>
        <authorList>
            <person name="Sulman M."/>
            <person name="Ellouze W."/>
            <person name="Ilyukhin E."/>
        </authorList>
    </citation>
    <scope>NUCLEOTIDE SEQUENCE [LARGE SCALE GENOMIC DNA]</scope>
    <source>
        <strain evidence="8 9">M42-189</strain>
    </source>
</reference>
<evidence type="ECO:0000256" key="6">
    <source>
        <dbReference type="PROSITE-ProRule" id="PRU00228"/>
    </source>
</evidence>
<dbReference type="SUPFAM" id="SSF48403">
    <property type="entry name" value="Ankyrin repeat"/>
    <property type="match status" value="1"/>
</dbReference>
<feature type="repeat" description="ANK" evidence="5">
    <location>
        <begin position="558"/>
        <end position="590"/>
    </location>
</feature>
<organism evidence="8 9">
    <name type="scientific">Paraconiothyrium brasiliense</name>
    <dbReference type="NCBI Taxonomy" id="300254"/>
    <lineage>
        <taxon>Eukaryota</taxon>
        <taxon>Fungi</taxon>
        <taxon>Dikarya</taxon>
        <taxon>Ascomycota</taxon>
        <taxon>Pezizomycotina</taxon>
        <taxon>Dothideomycetes</taxon>
        <taxon>Pleosporomycetidae</taxon>
        <taxon>Pleosporales</taxon>
        <taxon>Massarineae</taxon>
        <taxon>Didymosphaeriaceae</taxon>
        <taxon>Paraconiothyrium</taxon>
    </lineage>
</organism>
<dbReference type="Gene3D" id="1.25.40.20">
    <property type="entry name" value="Ankyrin repeat-containing domain"/>
    <property type="match status" value="3"/>
</dbReference>
<accession>A0ABR3R5G4</accession>
<comment type="caution">
    <text evidence="8">The sequence shown here is derived from an EMBL/GenBank/DDBJ whole genome shotgun (WGS) entry which is preliminary data.</text>
</comment>
<dbReference type="InterPro" id="IPR043145">
    <property type="entry name" value="Znf_ZZ_sf"/>
</dbReference>
<gene>
    <name evidence="8" type="ORF">SLS60_007477</name>
</gene>
<keyword evidence="1" id="KW-0479">Metal-binding</keyword>
<dbReference type="PANTHER" id="PTHR24133">
    <property type="entry name" value="ANKYRIN DOMAIN-CONTAINING"/>
    <property type="match status" value="1"/>
</dbReference>
<sequence>MENVQCVVYAMAAWHQSSIVEHLQNSTKEQVAYFYCTRDVAEPERANPEEALRCILEQLSSSGLDRPVKEPVLDTYKQKRKEAKGRAPDKLSMSETVDLILDLLEDEPATIVIDGLDECDHTLKPDLIAALNTIIRKSANLIKVFVSSRYDGDLASYLGEWPSVRIEESDNKIDIDHFVRIKVEQAIEGKRLIKGNVSDQLKGKIIETLLSGAQGMFRWVSLQIQNLCDPRRIKYEGDIVTELGRLPQSLEESYDITYETITSSGEASRTVAERTLKWLLCAQRPLKLRELHAAVSVDLDGKYTLPTTDDLLDSCCSLVVIDSELQVFRFAHSSVRDYLEKNERYNACETHALALIRCLDLLTISSQMKAPTQSKTTWNDNFRQYAIAYWPMHYRAVEHKQEKGSGFEETLRKARQFMFEDHNVGENFVQWISAAKALSQTLHWDDPLRETLTAIFSSPPTSLFLACSFGLNSIMEELEVCEGIDWNQRNVMGSTGLHLAAANGHEKVVEMLLDRGAHVDAETARKRTALHKASEHGHAAVVNVLLQRGANVAAQDDRGATALHEASAHGHEAVVALLLEKGGDCASIDNRGGTALHVAARHGHACVIQRLIDCGTDVMARDASQWTALHGASGRGHEAVVRLLLKNGAVMAVSDVHGGTPLHWASGLGHESVVRLLLKNGADIAAKDENGDTALHVSAGRGHESIVRLLLENGADVLSKTVIGMTPLQRAKIKNRQVVAEMLRRYCREHGIPISEGDMSVPPAQLAAHVDHFFCDNCDGTIPHSKVYYHCNICDDGDFDLCQDCFNKGLQCYGDGHRLSKLSRGPVSAPIDVEADHEEPKVK</sequence>
<name>A0ABR3R5G4_9PLEO</name>
<dbReference type="InterPro" id="IPR000433">
    <property type="entry name" value="Znf_ZZ"/>
</dbReference>
<dbReference type="InterPro" id="IPR054471">
    <property type="entry name" value="GPIID_WHD"/>
</dbReference>
<dbReference type="PROSITE" id="PS50088">
    <property type="entry name" value="ANK_REPEAT"/>
    <property type="match status" value="7"/>
</dbReference>
<dbReference type="PROSITE" id="PS50297">
    <property type="entry name" value="ANK_REP_REGION"/>
    <property type="match status" value="7"/>
</dbReference>
<feature type="repeat" description="ANK" evidence="5">
    <location>
        <begin position="591"/>
        <end position="623"/>
    </location>
</feature>
<dbReference type="Pfam" id="PF00023">
    <property type="entry name" value="Ank"/>
    <property type="match status" value="2"/>
</dbReference>
<keyword evidence="9" id="KW-1185">Reference proteome</keyword>
<dbReference type="EMBL" id="JAKJXO020000010">
    <property type="protein sequence ID" value="KAL1599674.1"/>
    <property type="molecule type" value="Genomic_DNA"/>
</dbReference>
<feature type="repeat" description="ANK" evidence="5">
    <location>
        <begin position="624"/>
        <end position="656"/>
    </location>
</feature>
<evidence type="ECO:0000313" key="8">
    <source>
        <dbReference type="EMBL" id="KAL1599674.1"/>
    </source>
</evidence>
<feature type="domain" description="ZZ-type" evidence="7">
    <location>
        <begin position="770"/>
        <end position="832"/>
    </location>
</feature>